<gene>
    <name evidence="1" type="ORF">BS47DRAFT_154497</name>
</gene>
<keyword evidence="2" id="KW-1185">Reference proteome</keyword>
<evidence type="ECO:0000313" key="2">
    <source>
        <dbReference type="Proteomes" id="UP000886523"/>
    </source>
</evidence>
<dbReference type="AlphaFoldDB" id="A0A9P6AR63"/>
<comment type="caution">
    <text evidence="1">The sequence shown here is derived from an EMBL/GenBank/DDBJ whole genome shotgun (WGS) entry which is preliminary data.</text>
</comment>
<dbReference type="Proteomes" id="UP000886523">
    <property type="component" value="Unassembled WGS sequence"/>
</dbReference>
<organism evidence="1 2">
    <name type="scientific">Hydnum rufescens UP504</name>
    <dbReference type="NCBI Taxonomy" id="1448309"/>
    <lineage>
        <taxon>Eukaryota</taxon>
        <taxon>Fungi</taxon>
        <taxon>Dikarya</taxon>
        <taxon>Basidiomycota</taxon>
        <taxon>Agaricomycotina</taxon>
        <taxon>Agaricomycetes</taxon>
        <taxon>Cantharellales</taxon>
        <taxon>Hydnaceae</taxon>
        <taxon>Hydnum</taxon>
    </lineage>
</organism>
<proteinExistence type="predicted"/>
<dbReference type="Gene3D" id="3.80.10.10">
    <property type="entry name" value="Ribonuclease Inhibitor"/>
    <property type="match status" value="1"/>
</dbReference>
<evidence type="ECO:0000313" key="1">
    <source>
        <dbReference type="EMBL" id="KAF9509401.1"/>
    </source>
</evidence>
<reference evidence="1" key="1">
    <citation type="journal article" date="2020" name="Nat. Commun.">
        <title>Large-scale genome sequencing of mycorrhizal fungi provides insights into the early evolution of symbiotic traits.</title>
        <authorList>
            <person name="Miyauchi S."/>
            <person name="Kiss E."/>
            <person name="Kuo A."/>
            <person name="Drula E."/>
            <person name="Kohler A."/>
            <person name="Sanchez-Garcia M."/>
            <person name="Morin E."/>
            <person name="Andreopoulos B."/>
            <person name="Barry K.W."/>
            <person name="Bonito G."/>
            <person name="Buee M."/>
            <person name="Carver A."/>
            <person name="Chen C."/>
            <person name="Cichocki N."/>
            <person name="Clum A."/>
            <person name="Culley D."/>
            <person name="Crous P.W."/>
            <person name="Fauchery L."/>
            <person name="Girlanda M."/>
            <person name="Hayes R.D."/>
            <person name="Keri Z."/>
            <person name="LaButti K."/>
            <person name="Lipzen A."/>
            <person name="Lombard V."/>
            <person name="Magnuson J."/>
            <person name="Maillard F."/>
            <person name="Murat C."/>
            <person name="Nolan M."/>
            <person name="Ohm R.A."/>
            <person name="Pangilinan J."/>
            <person name="Pereira M.F."/>
            <person name="Perotto S."/>
            <person name="Peter M."/>
            <person name="Pfister S."/>
            <person name="Riley R."/>
            <person name="Sitrit Y."/>
            <person name="Stielow J.B."/>
            <person name="Szollosi G."/>
            <person name="Zifcakova L."/>
            <person name="Stursova M."/>
            <person name="Spatafora J.W."/>
            <person name="Tedersoo L."/>
            <person name="Vaario L.M."/>
            <person name="Yamada A."/>
            <person name="Yan M."/>
            <person name="Wang P."/>
            <person name="Xu J."/>
            <person name="Bruns T."/>
            <person name="Baldrian P."/>
            <person name="Vilgalys R."/>
            <person name="Dunand C."/>
            <person name="Henrissat B."/>
            <person name="Grigoriev I.V."/>
            <person name="Hibbett D."/>
            <person name="Nagy L.G."/>
            <person name="Martin F.M."/>
        </authorList>
    </citation>
    <scope>NUCLEOTIDE SEQUENCE</scope>
    <source>
        <strain evidence="1">UP504</strain>
    </source>
</reference>
<dbReference type="InterPro" id="IPR032675">
    <property type="entry name" value="LRR_dom_sf"/>
</dbReference>
<dbReference type="EMBL" id="MU129036">
    <property type="protein sequence ID" value="KAF9509401.1"/>
    <property type="molecule type" value="Genomic_DNA"/>
</dbReference>
<sequence>MLHSAKLYRSSQAQSLLGFLSSARILGNAVQVLELGRDNTERRDHRALSRWHVFEILRRCHRVRILSLLQWRPDDQSNAFDPRSPFLPPITLDVLSRHDPFERLTTLRLHQYIGSLQSLVDLLVLTPALETFSFEGNLTAVEINPDHPPAPFRLRRLSVAGYGGGFLTGFGWILGASWNTLNRLDLGLLSRPIDEDLLAGIQANGSSIHYLSITLCQIDVAAIINCCPNLRALRIDGTHSLPHAPHHMYSLRQCLAALSRKHLPARSPFRPHYPCH</sequence>
<accession>A0A9P6AR63</accession>
<protein>
    <submittedName>
        <fullName evidence="1">Uncharacterized protein</fullName>
    </submittedName>
</protein>
<dbReference type="SUPFAM" id="SSF52047">
    <property type="entry name" value="RNI-like"/>
    <property type="match status" value="1"/>
</dbReference>
<dbReference type="OrthoDB" id="3264411at2759"/>
<name>A0A9P6AR63_9AGAM</name>